<dbReference type="SUPFAM" id="SSF54523">
    <property type="entry name" value="Pili subunits"/>
    <property type="match status" value="1"/>
</dbReference>
<evidence type="ECO:0000313" key="2">
    <source>
        <dbReference type="EMBL" id="QDT65394.1"/>
    </source>
</evidence>
<protein>
    <submittedName>
        <fullName evidence="2">Type II secretion system protein G</fullName>
    </submittedName>
</protein>
<name>A0A517TAJ8_9PLAN</name>
<dbReference type="NCBIfam" id="TIGR02532">
    <property type="entry name" value="IV_pilin_GFxxxE"/>
    <property type="match status" value="1"/>
</dbReference>
<accession>A0A517TAJ8</accession>
<dbReference type="InterPro" id="IPR027558">
    <property type="entry name" value="Pre_pil_HX9DG_C"/>
</dbReference>
<dbReference type="InterPro" id="IPR011453">
    <property type="entry name" value="DUF1559"/>
</dbReference>
<dbReference type="PANTHER" id="PTHR30093:SF2">
    <property type="entry name" value="TYPE II SECRETION SYSTEM PROTEIN H"/>
    <property type="match status" value="1"/>
</dbReference>
<dbReference type="NCBIfam" id="TIGR04294">
    <property type="entry name" value="pre_pil_HX9DG"/>
    <property type="match status" value="1"/>
</dbReference>
<dbReference type="InterPro" id="IPR045584">
    <property type="entry name" value="Pilin-like"/>
</dbReference>
<dbReference type="OrthoDB" id="236724at2"/>
<sequence length="355" mass="38484">MRRSHKLGFTLIELLVVIAIIAILIALLLPAVQQAREAARRSQCKNNLKQIGLALHNYHDAHNIFPRGNFQKAVTSGSACGDNGWSYKGLSAQVMLLPYLEQSAVYNDFDLERNLLESTNPTAKQAVITTFLCPSDPIFIPNGTGWNAGPGNNYVLSCGPSVFWFQNGCVWPEPTVNNEDDQVGIFNYRVNVRMRDITDGLSNVIAASEHIKGNNDSTIAGYEEGNTIKGGQKPGGSPNSFLTKAQIDAWLADCEAKIATYEPRGSTGANWAHGLHGQSIFNTLANPNSNFGSCVGCWWCGTNDFAGLFTARSRHTGGVNALMADGSVHFINDNIDNGTWQMLGARNDGGVVSEF</sequence>
<dbReference type="Pfam" id="PF07963">
    <property type="entry name" value="N_methyl"/>
    <property type="match status" value="1"/>
</dbReference>
<gene>
    <name evidence="2" type="primary">xcpT_23</name>
    <name evidence="2" type="ORF">V22_26470</name>
</gene>
<dbReference type="KEGG" id="chya:V22_26470"/>
<organism evidence="2 3">
    <name type="scientific">Calycomorphotria hydatis</name>
    <dbReference type="NCBI Taxonomy" id="2528027"/>
    <lineage>
        <taxon>Bacteria</taxon>
        <taxon>Pseudomonadati</taxon>
        <taxon>Planctomycetota</taxon>
        <taxon>Planctomycetia</taxon>
        <taxon>Planctomycetales</taxon>
        <taxon>Planctomycetaceae</taxon>
        <taxon>Calycomorphotria</taxon>
    </lineage>
</organism>
<evidence type="ECO:0000259" key="1">
    <source>
        <dbReference type="Pfam" id="PF07596"/>
    </source>
</evidence>
<keyword evidence="3" id="KW-1185">Reference proteome</keyword>
<dbReference type="PANTHER" id="PTHR30093">
    <property type="entry name" value="GENERAL SECRETION PATHWAY PROTEIN G"/>
    <property type="match status" value="1"/>
</dbReference>
<feature type="domain" description="DUF1559" evidence="1">
    <location>
        <begin position="33"/>
        <end position="337"/>
    </location>
</feature>
<reference evidence="2 3" key="1">
    <citation type="submission" date="2019-02" db="EMBL/GenBank/DDBJ databases">
        <title>Deep-cultivation of Planctomycetes and their phenomic and genomic characterization uncovers novel biology.</title>
        <authorList>
            <person name="Wiegand S."/>
            <person name="Jogler M."/>
            <person name="Boedeker C."/>
            <person name="Pinto D."/>
            <person name="Vollmers J."/>
            <person name="Rivas-Marin E."/>
            <person name="Kohn T."/>
            <person name="Peeters S.H."/>
            <person name="Heuer A."/>
            <person name="Rast P."/>
            <person name="Oberbeckmann S."/>
            <person name="Bunk B."/>
            <person name="Jeske O."/>
            <person name="Meyerdierks A."/>
            <person name="Storesund J.E."/>
            <person name="Kallscheuer N."/>
            <person name="Luecker S."/>
            <person name="Lage O.M."/>
            <person name="Pohl T."/>
            <person name="Merkel B.J."/>
            <person name="Hornburger P."/>
            <person name="Mueller R.-W."/>
            <person name="Bruemmer F."/>
            <person name="Labrenz M."/>
            <person name="Spormann A.M."/>
            <person name="Op den Camp H."/>
            <person name="Overmann J."/>
            <person name="Amann R."/>
            <person name="Jetten M.S.M."/>
            <person name="Mascher T."/>
            <person name="Medema M.H."/>
            <person name="Devos D.P."/>
            <person name="Kaster A.-K."/>
            <person name="Ovreas L."/>
            <person name="Rohde M."/>
            <person name="Galperin M.Y."/>
            <person name="Jogler C."/>
        </authorList>
    </citation>
    <scope>NUCLEOTIDE SEQUENCE [LARGE SCALE GENOMIC DNA]</scope>
    <source>
        <strain evidence="2 3">V22</strain>
    </source>
</reference>
<dbReference type="Proteomes" id="UP000319976">
    <property type="component" value="Chromosome"/>
</dbReference>
<dbReference type="AlphaFoldDB" id="A0A517TAJ8"/>
<evidence type="ECO:0000313" key="3">
    <source>
        <dbReference type="Proteomes" id="UP000319976"/>
    </source>
</evidence>
<dbReference type="InterPro" id="IPR012902">
    <property type="entry name" value="N_methyl_site"/>
</dbReference>
<dbReference type="RefSeq" id="WP_145263353.1">
    <property type="nucleotide sequence ID" value="NZ_CP036316.1"/>
</dbReference>
<dbReference type="Pfam" id="PF07596">
    <property type="entry name" value="SBP_bac_10"/>
    <property type="match status" value="1"/>
</dbReference>
<proteinExistence type="predicted"/>
<dbReference type="EMBL" id="CP036316">
    <property type="protein sequence ID" value="QDT65394.1"/>
    <property type="molecule type" value="Genomic_DNA"/>
</dbReference>
<dbReference type="Gene3D" id="3.30.700.10">
    <property type="entry name" value="Glycoprotein, Type 4 Pilin"/>
    <property type="match status" value="1"/>
</dbReference>